<dbReference type="PRINTS" id="PR00778">
    <property type="entry name" value="HTHARSR"/>
</dbReference>
<evidence type="ECO:0000259" key="5">
    <source>
        <dbReference type="PROSITE" id="PS50987"/>
    </source>
</evidence>
<dbReference type="AlphaFoldDB" id="A0A9D1ZRZ2"/>
<feature type="domain" description="HTH arsR-type" evidence="5">
    <location>
        <begin position="6"/>
        <end position="107"/>
    </location>
</feature>
<dbReference type="InterPro" id="IPR001845">
    <property type="entry name" value="HTH_ArsR_DNA-bd_dom"/>
</dbReference>
<dbReference type="PANTHER" id="PTHR33154:SF33">
    <property type="entry name" value="TRANSCRIPTIONAL REPRESSOR SDPR"/>
    <property type="match status" value="1"/>
</dbReference>
<name>A0A9D1ZRZ2_9MICC</name>
<dbReference type="Pfam" id="PF01022">
    <property type="entry name" value="HTH_5"/>
    <property type="match status" value="1"/>
</dbReference>
<dbReference type="EMBL" id="DXCN01000040">
    <property type="protein sequence ID" value="HIY95067.1"/>
    <property type="molecule type" value="Genomic_DNA"/>
</dbReference>
<dbReference type="PANTHER" id="PTHR33154">
    <property type="entry name" value="TRANSCRIPTIONAL REGULATOR, ARSR FAMILY"/>
    <property type="match status" value="1"/>
</dbReference>
<dbReference type="SUPFAM" id="SSF46785">
    <property type="entry name" value="Winged helix' DNA-binding domain"/>
    <property type="match status" value="1"/>
</dbReference>
<dbReference type="GO" id="GO:0003700">
    <property type="term" value="F:DNA-binding transcription factor activity"/>
    <property type="evidence" value="ECO:0007669"/>
    <property type="project" value="InterPro"/>
</dbReference>
<evidence type="ECO:0000313" key="6">
    <source>
        <dbReference type="EMBL" id="HIY95067.1"/>
    </source>
</evidence>
<comment type="caution">
    <text evidence="6">The sequence shown here is derived from an EMBL/GenBank/DDBJ whole genome shotgun (WGS) entry which is preliminary data.</text>
</comment>
<keyword evidence="3" id="KW-0804">Transcription</keyword>
<proteinExistence type="predicted"/>
<keyword evidence="2" id="KW-0238">DNA-binding</keyword>
<evidence type="ECO:0000256" key="1">
    <source>
        <dbReference type="ARBA" id="ARBA00023015"/>
    </source>
</evidence>
<feature type="region of interest" description="Disordered" evidence="4">
    <location>
        <begin position="112"/>
        <end position="156"/>
    </location>
</feature>
<feature type="compositionally biased region" description="Polar residues" evidence="4">
    <location>
        <begin position="114"/>
        <end position="128"/>
    </location>
</feature>
<gene>
    <name evidence="6" type="ORF">H9821_05320</name>
</gene>
<keyword evidence="1" id="KW-0805">Transcription regulation</keyword>
<dbReference type="SMART" id="SM00418">
    <property type="entry name" value="HTH_ARSR"/>
    <property type="match status" value="1"/>
</dbReference>
<reference evidence="6" key="1">
    <citation type="journal article" date="2021" name="PeerJ">
        <title>Extensive microbial diversity within the chicken gut microbiome revealed by metagenomics and culture.</title>
        <authorList>
            <person name="Gilroy R."/>
            <person name="Ravi A."/>
            <person name="Getino M."/>
            <person name="Pursley I."/>
            <person name="Horton D.L."/>
            <person name="Alikhan N.F."/>
            <person name="Baker D."/>
            <person name="Gharbi K."/>
            <person name="Hall N."/>
            <person name="Watson M."/>
            <person name="Adriaenssens E.M."/>
            <person name="Foster-Nyarko E."/>
            <person name="Jarju S."/>
            <person name="Secka A."/>
            <person name="Antonio M."/>
            <person name="Oren A."/>
            <person name="Chaudhuri R.R."/>
            <person name="La Ragione R."/>
            <person name="Hildebrand F."/>
            <person name="Pallen M.J."/>
        </authorList>
    </citation>
    <scope>NUCLEOTIDE SEQUENCE</scope>
    <source>
        <strain evidence="6">ChiHjej12B11-9195</strain>
    </source>
</reference>
<dbReference type="InterPro" id="IPR036390">
    <property type="entry name" value="WH_DNA-bd_sf"/>
</dbReference>
<organism evidence="6 7">
    <name type="scientific">Candidatus Rothia avicola</name>
    <dbReference type="NCBI Taxonomy" id="2840478"/>
    <lineage>
        <taxon>Bacteria</taxon>
        <taxon>Bacillati</taxon>
        <taxon>Actinomycetota</taxon>
        <taxon>Actinomycetes</taxon>
        <taxon>Micrococcales</taxon>
        <taxon>Micrococcaceae</taxon>
        <taxon>Rothia</taxon>
    </lineage>
</organism>
<dbReference type="Gene3D" id="1.10.10.10">
    <property type="entry name" value="Winged helix-like DNA-binding domain superfamily/Winged helix DNA-binding domain"/>
    <property type="match status" value="1"/>
</dbReference>
<dbReference type="InterPro" id="IPR051081">
    <property type="entry name" value="HTH_MetalResp_TranReg"/>
</dbReference>
<dbReference type="InterPro" id="IPR036388">
    <property type="entry name" value="WH-like_DNA-bd_sf"/>
</dbReference>
<evidence type="ECO:0000256" key="3">
    <source>
        <dbReference type="ARBA" id="ARBA00023163"/>
    </source>
</evidence>
<dbReference type="GO" id="GO:0003677">
    <property type="term" value="F:DNA binding"/>
    <property type="evidence" value="ECO:0007669"/>
    <property type="project" value="UniProtKB-KW"/>
</dbReference>
<evidence type="ECO:0000256" key="2">
    <source>
        <dbReference type="ARBA" id="ARBA00023125"/>
    </source>
</evidence>
<reference evidence="6" key="2">
    <citation type="submission" date="2021-04" db="EMBL/GenBank/DDBJ databases">
        <authorList>
            <person name="Gilroy R."/>
        </authorList>
    </citation>
    <scope>NUCLEOTIDE SEQUENCE</scope>
    <source>
        <strain evidence="6">ChiHjej12B11-9195</strain>
    </source>
</reference>
<evidence type="ECO:0000256" key="4">
    <source>
        <dbReference type="SAM" id="MobiDB-lite"/>
    </source>
</evidence>
<feature type="compositionally biased region" description="Basic and acidic residues" evidence="4">
    <location>
        <begin position="235"/>
        <end position="245"/>
    </location>
</feature>
<accession>A0A9D1ZRZ2</accession>
<feature type="region of interest" description="Disordered" evidence="4">
    <location>
        <begin position="210"/>
        <end position="267"/>
    </location>
</feature>
<dbReference type="PROSITE" id="PS50987">
    <property type="entry name" value="HTH_ARSR_2"/>
    <property type="match status" value="1"/>
</dbReference>
<dbReference type="NCBIfam" id="NF033788">
    <property type="entry name" value="HTH_metalloreg"/>
    <property type="match status" value="1"/>
</dbReference>
<dbReference type="InterPro" id="IPR011991">
    <property type="entry name" value="ArsR-like_HTH"/>
</dbReference>
<sequence length="267" mass="28655">MQLWVYVCKDVSMRDDVFAVIADPTRRHILQALAVERLAVGELVEELSVSQPTVSKHLKVLRTAGLVETEAVGQKRFYSLTPAPLATVTDWVDGLLAAPVVETAPALEAVPATEATSVAHESSESAPETNLAAPETASVPEEQEEVSAPAVDVPHPNTAGITFTPLTPFTPVLDNRVDEEVVENQAPAEVEQDAVSGQVRQLAQSLSLGSKDEGPISFKVPTPEQVIAQEATAKASDEQAHKQASDEEGDDRGLLAKLTRWGRRNSR</sequence>
<protein>
    <submittedName>
        <fullName evidence="6">Metalloregulator ArsR/SmtB family transcription factor</fullName>
    </submittedName>
</protein>
<dbReference type="Proteomes" id="UP000824134">
    <property type="component" value="Unassembled WGS sequence"/>
</dbReference>
<dbReference type="CDD" id="cd00090">
    <property type="entry name" value="HTH_ARSR"/>
    <property type="match status" value="1"/>
</dbReference>
<evidence type="ECO:0000313" key="7">
    <source>
        <dbReference type="Proteomes" id="UP000824134"/>
    </source>
</evidence>